<dbReference type="Proteomes" id="UP001279734">
    <property type="component" value="Unassembled WGS sequence"/>
</dbReference>
<evidence type="ECO:0000313" key="1">
    <source>
        <dbReference type="EMBL" id="GMH24122.1"/>
    </source>
</evidence>
<name>A0AAD3T8U8_NEPGR</name>
<gene>
    <name evidence="1" type="ORF">Nepgr_025965</name>
</gene>
<accession>A0AAD3T8U8</accession>
<keyword evidence="2" id="KW-1185">Reference proteome</keyword>
<protein>
    <submittedName>
        <fullName evidence="1">Uncharacterized protein</fullName>
    </submittedName>
</protein>
<reference evidence="1" key="1">
    <citation type="submission" date="2023-05" db="EMBL/GenBank/DDBJ databases">
        <title>Nepenthes gracilis genome sequencing.</title>
        <authorList>
            <person name="Fukushima K."/>
        </authorList>
    </citation>
    <scope>NUCLEOTIDE SEQUENCE</scope>
    <source>
        <strain evidence="1">SING2019-196</strain>
    </source>
</reference>
<comment type="caution">
    <text evidence="1">The sequence shown here is derived from an EMBL/GenBank/DDBJ whole genome shotgun (WGS) entry which is preliminary data.</text>
</comment>
<dbReference type="AlphaFoldDB" id="A0AAD3T8U8"/>
<evidence type="ECO:0000313" key="2">
    <source>
        <dbReference type="Proteomes" id="UP001279734"/>
    </source>
</evidence>
<sequence>MLPGNIGIDVRGNQRWRWFWEARGSISTAFGIRDGSGKYEDGCRRKTRGYAGSLFESIPWRSQLYDIGEYRTEGIVNSERRVWNDGDERTVSDDLSLTLNRKNDKER</sequence>
<proteinExistence type="predicted"/>
<dbReference type="EMBL" id="BSYO01000027">
    <property type="protein sequence ID" value="GMH24122.1"/>
    <property type="molecule type" value="Genomic_DNA"/>
</dbReference>
<organism evidence="1 2">
    <name type="scientific">Nepenthes gracilis</name>
    <name type="common">Slender pitcher plant</name>
    <dbReference type="NCBI Taxonomy" id="150966"/>
    <lineage>
        <taxon>Eukaryota</taxon>
        <taxon>Viridiplantae</taxon>
        <taxon>Streptophyta</taxon>
        <taxon>Embryophyta</taxon>
        <taxon>Tracheophyta</taxon>
        <taxon>Spermatophyta</taxon>
        <taxon>Magnoliopsida</taxon>
        <taxon>eudicotyledons</taxon>
        <taxon>Gunneridae</taxon>
        <taxon>Pentapetalae</taxon>
        <taxon>Caryophyllales</taxon>
        <taxon>Nepenthaceae</taxon>
        <taxon>Nepenthes</taxon>
    </lineage>
</organism>